<evidence type="ECO:0000256" key="2">
    <source>
        <dbReference type="SAM" id="MobiDB-lite"/>
    </source>
</evidence>
<comment type="caution">
    <text evidence="3">The sequence shown here is derived from an EMBL/GenBank/DDBJ whole genome shotgun (WGS) entry which is preliminary data.</text>
</comment>
<dbReference type="Pfam" id="PF00269">
    <property type="entry name" value="SASP"/>
    <property type="match status" value="1"/>
</dbReference>
<feature type="compositionally biased region" description="Basic and acidic residues" evidence="2">
    <location>
        <begin position="58"/>
        <end position="74"/>
    </location>
</feature>
<dbReference type="InterPro" id="IPR001448">
    <property type="entry name" value="SASP_alpha/beta-type"/>
</dbReference>
<organism evidence="3 4">
    <name type="scientific">Candidatus Blautia merdigallinarum</name>
    <dbReference type="NCBI Taxonomy" id="2838495"/>
    <lineage>
        <taxon>Bacteria</taxon>
        <taxon>Bacillati</taxon>
        <taxon>Bacillota</taxon>
        <taxon>Clostridia</taxon>
        <taxon>Lachnospirales</taxon>
        <taxon>Lachnospiraceae</taxon>
        <taxon>Blautia</taxon>
    </lineage>
</organism>
<dbReference type="AlphaFoldDB" id="A0A9D2N5A3"/>
<gene>
    <name evidence="3" type="ORF">H9935_04195</name>
</gene>
<name>A0A9D2N5A3_9FIRM</name>
<proteinExistence type="predicted"/>
<comment type="function">
    <text evidence="1">SASP are bound to spore DNA. They are double-stranded DNA-binding proteins that cause DNA to change to an a-like conformation. They protect the DNA backbone from chemical and enzymatic cleavage and are thus involved in dormant spore's high resistance to UV light.</text>
</comment>
<reference evidence="3" key="2">
    <citation type="submission" date="2021-04" db="EMBL/GenBank/DDBJ databases">
        <authorList>
            <person name="Gilroy R."/>
        </authorList>
    </citation>
    <scope>NUCLEOTIDE SEQUENCE</scope>
    <source>
        <strain evidence="3">ChiSxjej6B18-287</strain>
    </source>
</reference>
<sequence length="74" mass="8579">MSKKKEEKIDLNKIPQEEQLKYEIAEELGVLDKVLESGWKSLSAKETGRIGGLMTKRRREEKMKEKVDENSNIS</sequence>
<dbReference type="InterPro" id="IPR038300">
    <property type="entry name" value="SASP_sf_alpha/beta"/>
</dbReference>
<feature type="region of interest" description="Disordered" evidence="2">
    <location>
        <begin position="53"/>
        <end position="74"/>
    </location>
</feature>
<protein>
    <submittedName>
        <fullName evidence="3">Alpha/beta-type small acid-soluble spore protein</fullName>
    </submittedName>
</protein>
<accession>A0A9D2N5A3</accession>
<dbReference type="GO" id="GO:0003690">
    <property type="term" value="F:double-stranded DNA binding"/>
    <property type="evidence" value="ECO:0007669"/>
    <property type="project" value="InterPro"/>
</dbReference>
<dbReference type="Proteomes" id="UP000823893">
    <property type="component" value="Unassembled WGS sequence"/>
</dbReference>
<dbReference type="GO" id="GO:0006265">
    <property type="term" value="P:DNA topological change"/>
    <property type="evidence" value="ECO:0007669"/>
    <property type="project" value="InterPro"/>
</dbReference>
<dbReference type="EMBL" id="DWWV01000045">
    <property type="protein sequence ID" value="HJC09999.1"/>
    <property type="molecule type" value="Genomic_DNA"/>
</dbReference>
<evidence type="ECO:0000313" key="3">
    <source>
        <dbReference type="EMBL" id="HJC09999.1"/>
    </source>
</evidence>
<dbReference type="Gene3D" id="6.10.10.80">
    <property type="entry name" value="Small, acid-soluble spore protein, alpha/beta type-like"/>
    <property type="match status" value="1"/>
</dbReference>
<reference evidence="3" key="1">
    <citation type="journal article" date="2021" name="PeerJ">
        <title>Extensive microbial diversity within the chicken gut microbiome revealed by metagenomics and culture.</title>
        <authorList>
            <person name="Gilroy R."/>
            <person name="Ravi A."/>
            <person name="Getino M."/>
            <person name="Pursley I."/>
            <person name="Horton D.L."/>
            <person name="Alikhan N.F."/>
            <person name="Baker D."/>
            <person name="Gharbi K."/>
            <person name="Hall N."/>
            <person name="Watson M."/>
            <person name="Adriaenssens E.M."/>
            <person name="Foster-Nyarko E."/>
            <person name="Jarju S."/>
            <person name="Secka A."/>
            <person name="Antonio M."/>
            <person name="Oren A."/>
            <person name="Chaudhuri R.R."/>
            <person name="La Ragione R."/>
            <person name="Hildebrand F."/>
            <person name="Pallen M.J."/>
        </authorList>
    </citation>
    <scope>NUCLEOTIDE SEQUENCE</scope>
    <source>
        <strain evidence="3">ChiSxjej6B18-287</strain>
    </source>
</reference>
<evidence type="ECO:0000256" key="1">
    <source>
        <dbReference type="ARBA" id="ARBA00003863"/>
    </source>
</evidence>
<evidence type="ECO:0000313" key="4">
    <source>
        <dbReference type="Proteomes" id="UP000823893"/>
    </source>
</evidence>